<evidence type="ECO:0000313" key="3">
    <source>
        <dbReference type="EMBL" id="PIP56209.1"/>
    </source>
</evidence>
<dbReference type="AlphaFoldDB" id="A0A2H0BF59"/>
<dbReference type="Gene3D" id="3.40.1440.10">
    <property type="entry name" value="GIY-YIG endonuclease"/>
    <property type="match status" value="1"/>
</dbReference>
<dbReference type="InterPro" id="IPR050190">
    <property type="entry name" value="UPF0213_domain"/>
</dbReference>
<proteinExistence type="inferred from homology"/>
<dbReference type="Proteomes" id="UP000228495">
    <property type="component" value="Unassembled WGS sequence"/>
</dbReference>
<comment type="similarity">
    <text evidence="1">Belongs to the UPF0213 family.</text>
</comment>
<reference evidence="3 4" key="1">
    <citation type="submission" date="2017-09" db="EMBL/GenBank/DDBJ databases">
        <title>Depth-based differentiation of microbial function through sediment-hosted aquifers and enrichment of novel symbionts in the deep terrestrial subsurface.</title>
        <authorList>
            <person name="Probst A.J."/>
            <person name="Ladd B."/>
            <person name="Jarett J.K."/>
            <person name="Geller-Mcgrath D.E."/>
            <person name="Sieber C.M."/>
            <person name="Emerson J.B."/>
            <person name="Anantharaman K."/>
            <person name="Thomas B.C."/>
            <person name="Malmstrom R."/>
            <person name="Stieglmeier M."/>
            <person name="Klingl A."/>
            <person name="Woyke T."/>
            <person name="Ryan C.M."/>
            <person name="Banfield J.F."/>
        </authorList>
    </citation>
    <scope>NUCLEOTIDE SEQUENCE [LARGE SCALE GENOMIC DNA]</scope>
    <source>
        <strain evidence="3">CG22_combo_CG10-13_8_21_14_all_39_12</strain>
    </source>
</reference>
<gene>
    <name evidence="3" type="ORF">COX05_04285</name>
</gene>
<dbReference type="PROSITE" id="PS50164">
    <property type="entry name" value="GIY_YIG"/>
    <property type="match status" value="1"/>
</dbReference>
<dbReference type="SMART" id="SM00465">
    <property type="entry name" value="GIYc"/>
    <property type="match status" value="1"/>
</dbReference>
<evidence type="ECO:0000313" key="4">
    <source>
        <dbReference type="Proteomes" id="UP000228495"/>
    </source>
</evidence>
<accession>A0A2H0BF59</accession>
<sequence length="94" mass="11197">MEKGYVYILTNKNNSVLYIGVTSNITQRINTHKLKLIPGFSAKYNCTKLVHLEMFDHIKEAIAREKQLKNWHREWKFNLIKSVNPLFEEIQTYI</sequence>
<dbReference type="EMBL" id="PCSU01000074">
    <property type="protein sequence ID" value="PIP56209.1"/>
    <property type="molecule type" value="Genomic_DNA"/>
</dbReference>
<dbReference type="InterPro" id="IPR035901">
    <property type="entry name" value="GIY-YIG_endonuc_sf"/>
</dbReference>
<feature type="domain" description="GIY-YIG" evidence="2">
    <location>
        <begin position="2"/>
        <end position="79"/>
    </location>
</feature>
<evidence type="ECO:0000256" key="1">
    <source>
        <dbReference type="ARBA" id="ARBA00007435"/>
    </source>
</evidence>
<name>A0A2H0BF59_UNCKA</name>
<dbReference type="SUPFAM" id="SSF82771">
    <property type="entry name" value="GIY-YIG endonuclease"/>
    <property type="match status" value="1"/>
</dbReference>
<dbReference type="Pfam" id="PF01541">
    <property type="entry name" value="GIY-YIG"/>
    <property type="match status" value="1"/>
</dbReference>
<dbReference type="PANTHER" id="PTHR34477:SF5">
    <property type="entry name" value="BSL5627 PROTEIN"/>
    <property type="match status" value="1"/>
</dbReference>
<protein>
    <submittedName>
        <fullName evidence="3">GIY-YIG nuclease</fullName>
    </submittedName>
</protein>
<organism evidence="3 4">
    <name type="scientific">candidate division WWE3 bacterium CG22_combo_CG10-13_8_21_14_all_39_12</name>
    <dbReference type="NCBI Taxonomy" id="1975094"/>
    <lineage>
        <taxon>Bacteria</taxon>
        <taxon>Katanobacteria</taxon>
    </lineage>
</organism>
<evidence type="ECO:0000259" key="2">
    <source>
        <dbReference type="PROSITE" id="PS50164"/>
    </source>
</evidence>
<dbReference type="InterPro" id="IPR000305">
    <property type="entry name" value="GIY-YIG_endonuc"/>
</dbReference>
<dbReference type="PANTHER" id="PTHR34477">
    <property type="entry name" value="UPF0213 PROTEIN YHBQ"/>
    <property type="match status" value="1"/>
</dbReference>
<comment type="caution">
    <text evidence="3">The sequence shown here is derived from an EMBL/GenBank/DDBJ whole genome shotgun (WGS) entry which is preliminary data.</text>
</comment>
<dbReference type="CDD" id="cd10448">
    <property type="entry name" value="GIY-YIG_unchar_3"/>
    <property type="match status" value="1"/>
</dbReference>